<proteinExistence type="predicted"/>
<dbReference type="Proteomes" id="UP000624701">
    <property type="component" value="Unassembled WGS sequence"/>
</dbReference>
<gene>
    <name evidence="2" type="primary">capB</name>
    <name evidence="2" type="ORF">GCM10011444_00430</name>
</gene>
<evidence type="ECO:0000313" key="2">
    <source>
        <dbReference type="EMBL" id="GGI55734.1"/>
    </source>
</evidence>
<comment type="caution">
    <text evidence="2">The sequence shown here is derived from an EMBL/GenBank/DDBJ whole genome shotgun (WGS) entry which is preliminary data.</text>
</comment>
<dbReference type="InterPro" id="IPR013221">
    <property type="entry name" value="Mur_ligase_cen"/>
</dbReference>
<dbReference type="NCBIfam" id="TIGR04012">
    <property type="entry name" value="poly_gGlu_PgsB"/>
    <property type="match status" value="1"/>
</dbReference>
<dbReference type="Gene3D" id="3.40.1190.10">
    <property type="entry name" value="Mur-like, catalytic domain"/>
    <property type="match status" value="1"/>
</dbReference>
<dbReference type="PRINTS" id="PR01758">
    <property type="entry name" value="CAPSULEPROTB"/>
</dbReference>
<sequence>MEYQLHQKNLKAIPTRIHINGTRGKSSVTRLVGAGLRAGGYKTITKVTGTFPRLILSDGTEAVVHRKEKANILEQLDIIDYCSKQNADVLIIECMALQPIYQKITEHQMVKADIGVITNIRLDHLDVMGPTLNDVAKAICGTIPKGTRLFTAEDRYINYMSTIARKRKTKIHQSKAETISNKDLEGFTYIEHKENVALALDICTQLGVDRNIALAEMKMAIPDEGVLRRFTVKENDKRVHFYNALAANDPESTIMIWNAIKAQSSKDEHFMFLLNTRQDRQDRAIRLVDMMSQLDYSSIALVGESLDMVVQMCKEKGISTEQIHVIGLKPTIEQYNDLVSTSAPKTTIIAIGNMGAGGAELSKHFELIHQNTNA</sequence>
<keyword evidence="3" id="KW-1185">Reference proteome</keyword>
<dbReference type="SUPFAM" id="SSF53623">
    <property type="entry name" value="MurD-like peptide ligases, catalytic domain"/>
    <property type="match status" value="1"/>
</dbReference>
<name>A0ABQ2BUL8_9FLAO</name>
<evidence type="ECO:0000313" key="3">
    <source>
        <dbReference type="Proteomes" id="UP000624701"/>
    </source>
</evidence>
<dbReference type="EMBL" id="BMDQ01000001">
    <property type="protein sequence ID" value="GGI55734.1"/>
    <property type="molecule type" value="Genomic_DNA"/>
</dbReference>
<dbReference type="Pfam" id="PF08245">
    <property type="entry name" value="Mur_ligase_M"/>
    <property type="match status" value="1"/>
</dbReference>
<dbReference type="PANTHER" id="PTHR43445">
    <property type="entry name" value="UDP-N-ACETYLMURAMATE--L-ALANINE LIGASE-RELATED"/>
    <property type="match status" value="1"/>
</dbReference>
<dbReference type="InterPro" id="IPR050061">
    <property type="entry name" value="MurCDEF_pg_biosynth"/>
</dbReference>
<accession>A0ABQ2BUL8</accession>
<organism evidence="2 3">
    <name type="scientific">Winogradskyella haliclonae</name>
    <dbReference type="NCBI Taxonomy" id="2048558"/>
    <lineage>
        <taxon>Bacteria</taxon>
        <taxon>Pseudomonadati</taxon>
        <taxon>Bacteroidota</taxon>
        <taxon>Flavobacteriia</taxon>
        <taxon>Flavobacteriales</taxon>
        <taxon>Flavobacteriaceae</taxon>
        <taxon>Winogradskyella</taxon>
    </lineage>
</organism>
<dbReference type="InterPro" id="IPR036565">
    <property type="entry name" value="Mur-like_cat_sf"/>
</dbReference>
<evidence type="ECO:0000259" key="1">
    <source>
        <dbReference type="Pfam" id="PF08245"/>
    </source>
</evidence>
<dbReference type="PANTHER" id="PTHR43445:SF1">
    <property type="entry name" value="PGA SYNTHASE CAPB"/>
    <property type="match status" value="1"/>
</dbReference>
<dbReference type="InterPro" id="IPR008337">
    <property type="entry name" value="Capsule_biosynth_CapB"/>
</dbReference>
<reference evidence="3" key="1">
    <citation type="journal article" date="2019" name="Int. J. Syst. Evol. Microbiol.">
        <title>The Global Catalogue of Microorganisms (GCM) 10K type strain sequencing project: providing services to taxonomists for standard genome sequencing and annotation.</title>
        <authorList>
            <consortium name="The Broad Institute Genomics Platform"/>
            <consortium name="The Broad Institute Genome Sequencing Center for Infectious Disease"/>
            <person name="Wu L."/>
            <person name="Ma J."/>
        </authorList>
    </citation>
    <scope>NUCLEOTIDE SEQUENCE [LARGE SCALE GENOMIC DNA]</scope>
    <source>
        <strain evidence="3">CCM 8681</strain>
    </source>
</reference>
<feature type="domain" description="Mur ligase central" evidence="1">
    <location>
        <begin position="19"/>
        <end position="193"/>
    </location>
</feature>
<protein>
    <submittedName>
        <fullName evidence="2">Poly-gamma-glutamate synthase PgsB</fullName>
    </submittedName>
</protein>